<sequence>MDRTERSGRIEGRGILAGPPGADRQSAWNSRTLETARTLDEELRARQIIRRRRAACSGVAATRAAGRSPDGSQSARQWRAAQARAQTAGFPRLCRRHPSSRRCRRRSHPRARQVLARGRQAQRSRAQFPHHGARRDRIQPARRGVRGHRPGLDGRHRALRRPPRP</sequence>
<name>A0A401U3C7_CHIPU</name>
<organism evidence="2 3">
    <name type="scientific">Chiloscyllium punctatum</name>
    <name type="common">Brownbanded bambooshark</name>
    <name type="synonym">Hemiscyllium punctatum</name>
    <dbReference type="NCBI Taxonomy" id="137246"/>
    <lineage>
        <taxon>Eukaryota</taxon>
        <taxon>Metazoa</taxon>
        <taxon>Chordata</taxon>
        <taxon>Craniata</taxon>
        <taxon>Vertebrata</taxon>
        <taxon>Chondrichthyes</taxon>
        <taxon>Elasmobranchii</taxon>
        <taxon>Galeomorphii</taxon>
        <taxon>Galeoidea</taxon>
        <taxon>Orectolobiformes</taxon>
        <taxon>Hemiscylliidae</taxon>
        <taxon>Chiloscyllium</taxon>
    </lineage>
</organism>
<feature type="compositionally biased region" description="Low complexity" evidence="1">
    <location>
        <begin position="83"/>
        <end position="92"/>
    </location>
</feature>
<keyword evidence="3" id="KW-1185">Reference proteome</keyword>
<protein>
    <submittedName>
        <fullName evidence="2">Uncharacterized protein</fullName>
    </submittedName>
</protein>
<dbReference type="EMBL" id="BEZZ01266027">
    <property type="protein sequence ID" value="GCC49379.1"/>
    <property type="molecule type" value="Genomic_DNA"/>
</dbReference>
<proteinExistence type="predicted"/>
<comment type="caution">
    <text evidence="2">The sequence shown here is derived from an EMBL/GenBank/DDBJ whole genome shotgun (WGS) entry which is preliminary data.</text>
</comment>
<evidence type="ECO:0000256" key="1">
    <source>
        <dbReference type="SAM" id="MobiDB-lite"/>
    </source>
</evidence>
<accession>A0A401U3C7</accession>
<evidence type="ECO:0000313" key="3">
    <source>
        <dbReference type="Proteomes" id="UP000287033"/>
    </source>
</evidence>
<reference evidence="2 3" key="1">
    <citation type="journal article" date="2018" name="Nat. Ecol. Evol.">
        <title>Shark genomes provide insights into elasmobranch evolution and the origin of vertebrates.</title>
        <authorList>
            <person name="Hara Y"/>
            <person name="Yamaguchi K"/>
            <person name="Onimaru K"/>
            <person name="Kadota M"/>
            <person name="Koyanagi M"/>
            <person name="Keeley SD"/>
            <person name="Tatsumi K"/>
            <person name="Tanaka K"/>
            <person name="Motone F"/>
            <person name="Kageyama Y"/>
            <person name="Nozu R"/>
            <person name="Adachi N"/>
            <person name="Nishimura O"/>
            <person name="Nakagawa R"/>
            <person name="Tanegashima C"/>
            <person name="Kiyatake I"/>
            <person name="Matsumoto R"/>
            <person name="Murakumo K"/>
            <person name="Nishida K"/>
            <person name="Terakita A"/>
            <person name="Kuratani S"/>
            <person name="Sato K"/>
            <person name="Hyodo S Kuraku.S."/>
        </authorList>
    </citation>
    <scope>NUCLEOTIDE SEQUENCE [LARGE SCALE GENOMIC DNA]</scope>
</reference>
<feature type="region of interest" description="Disordered" evidence="1">
    <location>
        <begin position="83"/>
        <end position="165"/>
    </location>
</feature>
<feature type="compositionally biased region" description="Basic and acidic residues" evidence="1">
    <location>
        <begin position="1"/>
        <end position="12"/>
    </location>
</feature>
<feature type="region of interest" description="Disordered" evidence="1">
    <location>
        <begin position="1"/>
        <end position="30"/>
    </location>
</feature>
<feature type="compositionally biased region" description="Low complexity" evidence="1">
    <location>
        <begin position="116"/>
        <end position="127"/>
    </location>
</feature>
<dbReference type="Proteomes" id="UP000287033">
    <property type="component" value="Unassembled WGS sequence"/>
</dbReference>
<feature type="compositionally biased region" description="Basic residues" evidence="1">
    <location>
        <begin position="93"/>
        <end position="111"/>
    </location>
</feature>
<evidence type="ECO:0000313" key="2">
    <source>
        <dbReference type="EMBL" id="GCC49379.1"/>
    </source>
</evidence>
<gene>
    <name evidence="2" type="ORF">chiPu_0033564</name>
</gene>
<dbReference type="AlphaFoldDB" id="A0A401U3C7"/>